<dbReference type="Proteomes" id="UP000244890">
    <property type="component" value="Chromosome"/>
</dbReference>
<evidence type="ECO:0000313" key="1">
    <source>
        <dbReference type="EMBL" id="AWI33865.1"/>
    </source>
</evidence>
<gene>
    <name evidence="1" type="ORF">CDV25_03125</name>
</gene>
<proteinExistence type="predicted"/>
<dbReference type="KEGG" id="had:CDV25_03125"/>
<dbReference type="RefSeq" id="WP_108910729.1">
    <property type="nucleotide sequence ID" value="NZ_CP021886.1"/>
</dbReference>
<sequence length="90" mass="10487">MQLKTSIIIIKWLEMIKFFDGFLSKAKKDTITITLPESLKSNEFAKPKNHIKLSIFLSLKSRSLSLFNPNTLINTEILTFRINTRTHNYT</sequence>
<reference evidence="1 2" key="1">
    <citation type="submission" date="2017-06" db="EMBL/GenBank/DDBJ databases">
        <title>Complete genome of Helicobacter apodemus.</title>
        <authorList>
            <person name="Cho S."/>
        </authorList>
    </citation>
    <scope>NUCLEOTIDE SEQUENCE [LARGE SCALE GENOMIC DNA]</scope>
    <source>
        <strain evidence="2">SNUVETPUB-15-01</strain>
    </source>
</reference>
<protein>
    <submittedName>
        <fullName evidence="1">Uncharacterized protein</fullName>
    </submittedName>
</protein>
<dbReference type="EMBL" id="CP021886">
    <property type="protein sequence ID" value="AWI33865.1"/>
    <property type="molecule type" value="Genomic_DNA"/>
</dbReference>
<organism evidence="1 2">
    <name type="scientific">Helicobacter apodemus</name>
    <dbReference type="NCBI Taxonomy" id="135569"/>
    <lineage>
        <taxon>Bacteria</taxon>
        <taxon>Pseudomonadati</taxon>
        <taxon>Campylobacterota</taxon>
        <taxon>Epsilonproteobacteria</taxon>
        <taxon>Campylobacterales</taxon>
        <taxon>Helicobacteraceae</taxon>
        <taxon>Helicobacter</taxon>
    </lineage>
</organism>
<dbReference type="AlphaFoldDB" id="A0A2U8FEL4"/>
<evidence type="ECO:0000313" key="2">
    <source>
        <dbReference type="Proteomes" id="UP000244890"/>
    </source>
</evidence>
<accession>A0A2U8FEL4</accession>
<name>A0A2U8FEL4_9HELI</name>